<keyword evidence="2" id="KW-1185">Reference proteome</keyword>
<comment type="caution">
    <text evidence="1">The sequence shown here is derived from an EMBL/GenBank/DDBJ whole genome shotgun (WGS) entry which is preliminary data.</text>
</comment>
<evidence type="ECO:0008006" key="3">
    <source>
        <dbReference type="Google" id="ProtNLM"/>
    </source>
</evidence>
<gene>
    <name evidence="1" type="ORF">BDP55DRAFT_53307</name>
</gene>
<evidence type="ECO:0000313" key="1">
    <source>
        <dbReference type="EMBL" id="KAK1656972.1"/>
    </source>
</evidence>
<name>A0AAJ0EMW7_9PEZI</name>
<dbReference type="AlphaFoldDB" id="A0AAJ0EMW7"/>
<evidence type="ECO:0000313" key="2">
    <source>
        <dbReference type="Proteomes" id="UP001224890"/>
    </source>
</evidence>
<dbReference type="RefSeq" id="XP_060421736.1">
    <property type="nucleotide sequence ID" value="XM_060567859.1"/>
</dbReference>
<dbReference type="Proteomes" id="UP001224890">
    <property type="component" value="Unassembled WGS sequence"/>
</dbReference>
<accession>A0AAJ0EMW7</accession>
<dbReference type="GeneID" id="85452385"/>
<reference evidence="1" key="1">
    <citation type="submission" date="2021-06" db="EMBL/GenBank/DDBJ databases">
        <title>Comparative genomics, transcriptomics and evolutionary studies reveal genomic signatures of adaptation to plant cell wall in hemibiotrophic fungi.</title>
        <authorList>
            <consortium name="DOE Joint Genome Institute"/>
            <person name="Baroncelli R."/>
            <person name="Diaz J.F."/>
            <person name="Benocci T."/>
            <person name="Peng M."/>
            <person name="Battaglia E."/>
            <person name="Haridas S."/>
            <person name="Andreopoulos W."/>
            <person name="Labutti K."/>
            <person name="Pangilinan J."/>
            <person name="Floch G.L."/>
            <person name="Makela M.R."/>
            <person name="Henrissat B."/>
            <person name="Grigoriev I.V."/>
            <person name="Crouch J.A."/>
            <person name="De Vries R.P."/>
            <person name="Sukno S.A."/>
            <person name="Thon M.R."/>
        </authorList>
    </citation>
    <scope>NUCLEOTIDE SEQUENCE</scope>
    <source>
        <strain evidence="1">CBS 193.32</strain>
    </source>
</reference>
<sequence>MTRAVTPPPKSPTGDIIPSCASFPPIPTEMDVAIPESHDLTRYKCIACADKKRKCQRTRNEYRCKGCTGSLITIVQCLPNISVILPFTKWEDKEYERRLLGFDYVQANADHPASLRHFDSGPELLVSCQVFKSSIANHTRILVKDARGWHFLKTTSYYITQMGSIQQYIQNCIPQAIEEVLRSNTPLKPFFAAAKRLRAHYMIAACLELYTAFRLMRLRLKFSGSEHLGMFEVLDSESPWCNSIPVPRMVQSQVIHILEKYVKDMDSYIQFNKPRKSVREEDLPVTILIYFFLLHVREVDAGRNIYWNRFEDPDGFWQHPWQPWKVLDQTTLSCKQLLSEFYHYVGHPFEKCWSVSTNQQQSQEWMDVMDELSTAVRTLQNTGVMGRSVASAYQPGQPESIALTISSRLFLPIRDSLTFHIV</sequence>
<dbReference type="EMBL" id="JAHMHR010000110">
    <property type="protein sequence ID" value="KAK1656972.1"/>
    <property type="molecule type" value="Genomic_DNA"/>
</dbReference>
<protein>
    <recommendedName>
        <fullName evidence="3">Zn(2)-C6 fungal-type domain-containing protein</fullName>
    </recommendedName>
</protein>
<organism evidence="1 2">
    <name type="scientific">Colletotrichum godetiae</name>
    <dbReference type="NCBI Taxonomy" id="1209918"/>
    <lineage>
        <taxon>Eukaryota</taxon>
        <taxon>Fungi</taxon>
        <taxon>Dikarya</taxon>
        <taxon>Ascomycota</taxon>
        <taxon>Pezizomycotina</taxon>
        <taxon>Sordariomycetes</taxon>
        <taxon>Hypocreomycetidae</taxon>
        <taxon>Glomerellales</taxon>
        <taxon>Glomerellaceae</taxon>
        <taxon>Colletotrichum</taxon>
        <taxon>Colletotrichum acutatum species complex</taxon>
    </lineage>
</organism>
<proteinExistence type="predicted"/>